<dbReference type="Proteomes" id="UP001372526">
    <property type="component" value="Unassembled WGS sequence"/>
</dbReference>
<keyword evidence="3" id="KW-1185">Reference proteome</keyword>
<evidence type="ECO:0000313" key="2">
    <source>
        <dbReference type="EMBL" id="MEI4800919.1"/>
    </source>
</evidence>
<name>A0ABU8FE19_9BACI</name>
<keyword evidence="1" id="KW-0812">Transmembrane</keyword>
<comment type="caution">
    <text evidence="2">The sequence shown here is derived from an EMBL/GenBank/DDBJ whole genome shotgun (WGS) entry which is preliminary data.</text>
</comment>
<organism evidence="2 3">
    <name type="scientific">Bacillus bruguierae</name>
    <dbReference type="NCBI Taxonomy" id="3127667"/>
    <lineage>
        <taxon>Bacteria</taxon>
        <taxon>Bacillati</taxon>
        <taxon>Bacillota</taxon>
        <taxon>Bacilli</taxon>
        <taxon>Bacillales</taxon>
        <taxon>Bacillaceae</taxon>
        <taxon>Bacillus</taxon>
    </lineage>
</organism>
<sequence>MKKFKIICITSVVTILILLGISVFSPYNVLNRVHAEGILQEKELKDEFESKNVKSVIYKGDHTYVVKTDTKEYVVIQEYYTFMNYKWKVYELQKTWG</sequence>
<protein>
    <recommendedName>
        <fullName evidence="4">DUF3139 domain-containing protein</fullName>
    </recommendedName>
</protein>
<proteinExistence type="predicted"/>
<dbReference type="EMBL" id="JBAWSX010000002">
    <property type="protein sequence ID" value="MEI4800919.1"/>
    <property type="molecule type" value="Genomic_DNA"/>
</dbReference>
<evidence type="ECO:0008006" key="4">
    <source>
        <dbReference type="Google" id="ProtNLM"/>
    </source>
</evidence>
<reference evidence="2 3" key="1">
    <citation type="submission" date="2024-01" db="EMBL/GenBank/DDBJ databases">
        <title>Seven novel Bacillus-like species.</title>
        <authorList>
            <person name="Liu G."/>
        </authorList>
    </citation>
    <scope>NUCLEOTIDE SEQUENCE [LARGE SCALE GENOMIC DNA]</scope>
    <source>
        <strain evidence="2 3">FJAT-51639</strain>
    </source>
</reference>
<feature type="transmembrane region" description="Helical" evidence="1">
    <location>
        <begin position="7"/>
        <end position="27"/>
    </location>
</feature>
<evidence type="ECO:0000313" key="3">
    <source>
        <dbReference type="Proteomes" id="UP001372526"/>
    </source>
</evidence>
<gene>
    <name evidence="2" type="ORF">WAZ07_06185</name>
</gene>
<accession>A0ABU8FE19</accession>
<keyword evidence="1" id="KW-0472">Membrane</keyword>
<keyword evidence="1" id="KW-1133">Transmembrane helix</keyword>
<evidence type="ECO:0000256" key="1">
    <source>
        <dbReference type="SAM" id="Phobius"/>
    </source>
</evidence>
<dbReference type="RefSeq" id="WP_090912306.1">
    <property type="nucleotide sequence ID" value="NZ_JBAWSX010000002.1"/>
</dbReference>